<keyword evidence="2" id="KW-0813">Transport</keyword>
<feature type="compositionally biased region" description="Acidic residues" evidence="20">
    <location>
        <begin position="828"/>
        <end position="837"/>
    </location>
</feature>
<evidence type="ECO:0000256" key="14">
    <source>
        <dbReference type="ARBA" id="ARBA00023157"/>
    </source>
</evidence>
<keyword evidence="12" id="KW-0406">Ion transport</keyword>
<feature type="domain" description="Ion transport" evidence="22">
    <location>
        <begin position="1205"/>
        <end position="1260"/>
    </location>
</feature>
<organism evidence="23 24">
    <name type="scientific">Oryzias latipes</name>
    <name type="common">Japanese rice fish</name>
    <name type="synonym">Japanese killifish</name>
    <dbReference type="NCBI Taxonomy" id="8090"/>
    <lineage>
        <taxon>Eukaryota</taxon>
        <taxon>Metazoa</taxon>
        <taxon>Chordata</taxon>
        <taxon>Craniata</taxon>
        <taxon>Vertebrata</taxon>
        <taxon>Euteleostomi</taxon>
        <taxon>Actinopterygii</taxon>
        <taxon>Neopterygii</taxon>
        <taxon>Teleostei</taxon>
        <taxon>Neoteleostei</taxon>
        <taxon>Acanthomorphata</taxon>
        <taxon>Ovalentaria</taxon>
        <taxon>Atherinomorphae</taxon>
        <taxon>Beloniformes</taxon>
        <taxon>Adrianichthyidae</taxon>
        <taxon>Oryziinae</taxon>
        <taxon>Oryzias</taxon>
    </lineage>
</organism>
<dbReference type="Gene3D" id="6.10.250.2500">
    <property type="match status" value="1"/>
</dbReference>
<dbReference type="InterPro" id="IPR005446">
    <property type="entry name" value="VDCC_L_a1su"/>
</dbReference>
<feature type="domain" description="Ion transport" evidence="22">
    <location>
        <begin position="146"/>
        <end position="437"/>
    </location>
</feature>
<feature type="transmembrane region" description="Helical" evidence="21">
    <location>
        <begin position="187"/>
        <end position="207"/>
    </location>
</feature>
<feature type="transmembrane region" description="Helical" evidence="21">
    <location>
        <begin position="644"/>
        <end position="672"/>
    </location>
</feature>
<reference evidence="23" key="3">
    <citation type="submission" date="2025-08" db="UniProtKB">
        <authorList>
            <consortium name="Ensembl"/>
        </authorList>
    </citation>
    <scope>IDENTIFICATION</scope>
    <source>
        <strain evidence="23">HNI</strain>
    </source>
</reference>
<evidence type="ECO:0000256" key="13">
    <source>
        <dbReference type="ARBA" id="ARBA00023136"/>
    </source>
</evidence>
<dbReference type="GO" id="GO:0005245">
    <property type="term" value="F:voltage-gated calcium channel activity"/>
    <property type="evidence" value="ECO:0007669"/>
    <property type="project" value="InterPro"/>
</dbReference>
<sequence length="1279" mass="146291">MPTFTSFQKVVEHQDHGRHLLRRTCQSLEPVMSEPSRFWAVTAFLASLTYFLSLSGVKLQLNYCLDPKNLPTPLHTPYSLKTIMAEGSNPPLSSYIMDEETLKRKQKEKLKKLMATGGNPRPARSLLFFTLRNPFRRACISIVEWKPFEVIILLSIFANCVALAVYLPMPEEDSNNTNSNLESLEYIFLIIFSIECFLKIIAYGFLFHADAYLRNCWNILDFVCVSVGLFTVAMDAINHISGVEAPVGEKGGGFDMKALRAFRVLRPLRLVSGVPSLQVVMNSILKSMLPLFHITLLVFFMVTIYSIMGLELFKCKMHKTCYYVDIIASVDNEKPAPCAQAGNGRKCLINGTECRAGWPGPNNGITHFDNLGFSMLTVYQCITTQGWTDVLYWVNDAIGMEWPWIFFTTLILVGSFFVLNLVLGVLSGEFTKEREKAKSRGEFQKLRETQQLDEDLKGYMDWITQAEVIDNDNDRQGLLFWLYSHKTSVSHAYWNKEPIKTLSAFCSKLARKWNRWLRRKCRVYVKSKLFHWWVIILVLLNTLAIATEHHKQSQRLTNWQETTNKLLLSMFALEMFMKMYALGLPPYFMSLFNRFDCFVVSIGILELILVHMGVMSVMGISVLRCIRLLRLLKVTRYWTSLSNLVASLLNSVRSIACLLLLLFLFIVIFSLLGMQVFGGKFNFPTQTQPRSTFDSFPQALITVFQILTGEDWNTVMYDGILAHGGPTMPGILVSLYFIILFVCGNFILLNVFLAIAVDNLAEAESLTLAQKEKAEEKKRKKALRSVFRAKHIKNIFMSDIHFPKTLKIDEFESNVNEIKDPFPPADFPGDDEEEDPAIPESPRPRPMADLQLKEEAVPMPEASSFFIFGPQNKFRKLCHRIINATTFTNIILLFILLSSISLAAEDPIDPVSPRNQVLAYADIVFTSVFTAEIVLKMTTYGAILHKGSFCRNSFNILDLLVVSVSLLSMGMESSAISVVKILRVLRVLRPLRAINRAKGLKHVVQCVFVAVKTIGNIVLVTMLLDFMFACIGVQLFRGKFYSCTDPDQMTEETCKGWYIRYQEGALHEMEVRKREWTNAQLNFDNIFNGMLSLFTISTFEGWPKILYKAIDSNMEDKGPIYNNRVAISIFFIIYLILIAFFMMNIFVGFVIVTFQEQGEQEYKDCELDKNQRQCVQYALKARPLRCYIPKNPYQYQVWYIVTSCYFEYLMFLLIMLNTMCLGMQHCNQSDHVTHLSDMLNVIFTVLFTVEMILKLMAFKAKVSPTICVNQVPLIGWGCV</sequence>
<feature type="binding site" evidence="17">
    <location>
        <position position="1100"/>
    </location>
    <ligand>
        <name>Ca(2+)</name>
        <dbReference type="ChEBI" id="CHEBI:29108"/>
    </ligand>
</feature>
<comment type="function">
    <text evidence="19">Voltage-sensitive calcium channels (VSCC) mediate the entry of calcium ions into excitable cells and are also involved in a variety of calcium-dependent processes, including muscle contraction, hormone or neurotransmitter release, gene expression, cell motility, cell division and cell death.</text>
</comment>
<keyword evidence="9 17" id="KW-0106">Calcium</keyword>
<dbReference type="InterPro" id="IPR027359">
    <property type="entry name" value="Volt_channel_dom_sf"/>
</dbReference>
<evidence type="ECO:0000256" key="21">
    <source>
        <dbReference type="SAM" id="Phobius"/>
    </source>
</evidence>
<keyword evidence="16" id="KW-0407">Ion channel</keyword>
<feature type="transmembrane region" description="Helical" evidence="21">
    <location>
        <begin position="881"/>
        <end position="904"/>
    </location>
</feature>
<keyword evidence="15 18" id="KW-0325">Glycoprotein</keyword>
<evidence type="ECO:0000313" key="24">
    <source>
        <dbReference type="Proteomes" id="UP000265180"/>
    </source>
</evidence>
<dbReference type="FunFam" id="1.20.120.350:FF:000090">
    <property type="entry name" value="Voltage-dependent L-type calcium channel subunit alpha"/>
    <property type="match status" value="1"/>
</dbReference>
<dbReference type="FunFam" id="1.10.287.70:FF:000021">
    <property type="entry name" value="Voltage-dependent L-type calcium channel subunit alpha"/>
    <property type="match status" value="1"/>
</dbReference>
<evidence type="ECO:0000256" key="4">
    <source>
        <dbReference type="ARBA" id="ARBA00022568"/>
    </source>
</evidence>
<dbReference type="Ensembl" id="ENSORLT00020009712.1">
    <property type="protein sequence ID" value="ENSORLP00020003387.1"/>
    <property type="gene ID" value="ENSORLG00020004198.1"/>
</dbReference>
<keyword evidence="10 19" id="KW-0851">Voltage-gated channel</keyword>
<dbReference type="InterPro" id="IPR005450">
    <property type="entry name" value="VDCC_L_a1ssu"/>
</dbReference>
<keyword evidence="7 17" id="KW-0479">Metal-binding</keyword>
<comment type="subcellular location">
    <subcellularLocation>
        <location evidence="1 19">Membrane</location>
        <topology evidence="1 19">Multi-pass membrane protein</topology>
    </subcellularLocation>
</comment>
<dbReference type="GO" id="GO:0005891">
    <property type="term" value="C:voltage-gated calcium channel complex"/>
    <property type="evidence" value="ECO:0007669"/>
    <property type="project" value="InterPro"/>
</dbReference>
<evidence type="ECO:0000256" key="8">
    <source>
        <dbReference type="ARBA" id="ARBA00022737"/>
    </source>
</evidence>
<protein>
    <recommendedName>
        <fullName evidence="19">Voltage-dependent L-type calcium channel subunit alpha</fullName>
    </recommendedName>
</protein>
<evidence type="ECO:0000256" key="7">
    <source>
        <dbReference type="ARBA" id="ARBA00022723"/>
    </source>
</evidence>
<reference evidence="23" key="4">
    <citation type="submission" date="2025-09" db="UniProtKB">
        <authorList>
            <consortium name="Ensembl"/>
        </authorList>
    </citation>
    <scope>IDENTIFICATION</scope>
    <source>
        <strain evidence="23">HNI</strain>
    </source>
</reference>
<dbReference type="SUPFAM" id="SSF81324">
    <property type="entry name" value="Voltage-gated potassium channels"/>
    <property type="match status" value="4"/>
</dbReference>
<comment type="similarity">
    <text evidence="19">Belongs to the calcium channel alpha-1 subunit (TC 1.A.1.11) family.</text>
</comment>
<feature type="binding site" evidence="17">
    <location>
        <position position="710"/>
    </location>
    <ligand>
        <name>Ca(2+)</name>
        <dbReference type="ChEBI" id="CHEBI:29108"/>
    </ligand>
</feature>
<proteinExistence type="inferred from homology"/>
<evidence type="ECO:0000313" key="23">
    <source>
        <dbReference type="Ensembl" id="ENSORLP00020003387.1"/>
    </source>
</evidence>
<evidence type="ECO:0000256" key="16">
    <source>
        <dbReference type="ARBA" id="ARBA00023303"/>
    </source>
</evidence>
<feature type="transmembrane region" description="Helical" evidence="21">
    <location>
        <begin position="219"/>
        <end position="237"/>
    </location>
</feature>
<feature type="transmembrane region" description="Helical" evidence="21">
    <location>
        <begin position="1197"/>
        <end position="1217"/>
    </location>
</feature>
<dbReference type="FunFam" id="1.20.120.350:FF:000001">
    <property type="entry name" value="Voltage-dependent L-type calcium channel subunit alpha"/>
    <property type="match status" value="1"/>
</dbReference>
<dbReference type="Proteomes" id="UP000265180">
    <property type="component" value="Chromosome 5"/>
</dbReference>
<dbReference type="AlphaFoldDB" id="A0A3P9K4Q7"/>
<evidence type="ECO:0000256" key="2">
    <source>
        <dbReference type="ARBA" id="ARBA00022448"/>
    </source>
</evidence>
<evidence type="ECO:0000256" key="5">
    <source>
        <dbReference type="ARBA" id="ARBA00022673"/>
    </source>
</evidence>
<feature type="transmembrane region" description="Helical" evidence="21">
    <location>
        <begin position="566"/>
        <end position="588"/>
    </location>
</feature>
<dbReference type="FunFam" id="1.20.120.350:FF:000006">
    <property type="entry name" value="Voltage-dependent L-type calcium channel subunit alpha"/>
    <property type="match status" value="1"/>
</dbReference>
<feature type="transmembrane region" description="Helical" evidence="21">
    <location>
        <begin position="529"/>
        <end position="546"/>
    </location>
</feature>
<keyword evidence="4 19" id="KW-0109">Calcium transport</keyword>
<keyword evidence="5 19" id="KW-0107">Calcium channel</keyword>
<keyword evidence="13 21" id="KW-0472">Membrane</keyword>
<dbReference type="GO" id="GO:0046872">
    <property type="term" value="F:metal ion binding"/>
    <property type="evidence" value="ECO:0007669"/>
    <property type="project" value="UniProtKB-KW"/>
</dbReference>
<feature type="domain" description="Ion transport" evidence="22">
    <location>
        <begin position="886"/>
        <end position="1161"/>
    </location>
</feature>
<evidence type="ECO:0000256" key="10">
    <source>
        <dbReference type="ARBA" id="ARBA00022882"/>
    </source>
</evidence>
<feature type="transmembrane region" description="Helical" evidence="21">
    <location>
        <begin position="1238"/>
        <end position="1258"/>
    </location>
</feature>
<reference evidence="23 24" key="2">
    <citation type="submission" date="2017-04" db="EMBL/GenBank/DDBJ databases">
        <title>CpG methylation of centromeres and impact of large insertions on vertebrate speciation.</title>
        <authorList>
            <person name="Ichikawa K."/>
            <person name="Yoshimura J."/>
            <person name="Morishita S."/>
        </authorList>
    </citation>
    <scope>NUCLEOTIDE SEQUENCE</scope>
    <source>
        <strain evidence="23 24">HNI</strain>
    </source>
</reference>
<dbReference type="PANTHER" id="PTHR45628:SF9">
    <property type="entry name" value="VOLTAGE-DEPENDENT L-TYPE CALCIUM CHANNEL SUBUNIT ALPHA-1S"/>
    <property type="match status" value="1"/>
</dbReference>
<keyword evidence="8" id="KW-0677">Repeat</keyword>
<keyword evidence="3" id="KW-0597">Phosphoprotein</keyword>
<evidence type="ECO:0000256" key="19">
    <source>
        <dbReference type="RuleBase" id="RU003808"/>
    </source>
</evidence>
<evidence type="ECO:0000256" key="3">
    <source>
        <dbReference type="ARBA" id="ARBA00022553"/>
    </source>
</evidence>
<feature type="domain" description="Ion transport" evidence="22">
    <location>
        <begin position="528"/>
        <end position="765"/>
    </location>
</feature>
<evidence type="ECO:0000256" key="12">
    <source>
        <dbReference type="ARBA" id="ARBA00023065"/>
    </source>
</evidence>
<dbReference type="InterPro" id="IPR050599">
    <property type="entry name" value="VDCC_alpha-1_subunit"/>
</dbReference>
<dbReference type="FunFam" id="1.10.287.70:FF:000007">
    <property type="entry name" value="Voltage-dependent L-type calcium channel subunit alpha"/>
    <property type="match status" value="1"/>
</dbReference>
<dbReference type="PRINTS" id="PR00167">
    <property type="entry name" value="CACHANNEL"/>
</dbReference>
<accession>A0A3P9K4Q7</accession>
<dbReference type="InterPro" id="IPR002077">
    <property type="entry name" value="VDCCAlpha1"/>
</dbReference>
<evidence type="ECO:0000256" key="15">
    <source>
        <dbReference type="ARBA" id="ARBA00023180"/>
    </source>
</evidence>
<evidence type="ECO:0000256" key="1">
    <source>
        <dbReference type="ARBA" id="ARBA00004141"/>
    </source>
</evidence>
<feature type="transmembrane region" description="Helical" evidence="21">
    <location>
        <begin position="1002"/>
        <end position="1031"/>
    </location>
</feature>
<feature type="transmembrane region" description="Helical" evidence="21">
    <location>
        <begin position="916"/>
        <end position="935"/>
    </location>
</feature>
<evidence type="ECO:0000256" key="20">
    <source>
        <dbReference type="SAM" id="MobiDB-lite"/>
    </source>
</evidence>
<feature type="transmembrane region" description="Helical" evidence="21">
    <location>
        <begin position="735"/>
        <end position="757"/>
    </location>
</feature>
<reference key="1">
    <citation type="journal article" date="2007" name="Nature">
        <title>The medaka draft genome and insights into vertebrate genome evolution.</title>
        <authorList>
            <person name="Kasahara M."/>
            <person name="Naruse K."/>
            <person name="Sasaki S."/>
            <person name="Nakatani Y."/>
            <person name="Qu W."/>
            <person name="Ahsan B."/>
            <person name="Yamada T."/>
            <person name="Nagayasu Y."/>
            <person name="Doi K."/>
            <person name="Kasai Y."/>
            <person name="Jindo T."/>
            <person name="Kobayashi D."/>
            <person name="Shimada A."/>
            <person name="Toyoda A."/>
            <person name="Kuroki Y."/>
            <person name="Fujiyama A."/>
            <person name="Sasaki T."/>
            <person name="Shimizu A."/>
            <person name="Asakawa S."/>
            <person name="Shimizu N."/>
            <person name="Hashimoto S."/>
            <person name="Yang J."/>
            <person name="Lee Y."/>
            <person name="Matsushima K."/>
            <person name="Sugano S."/>
            <person name="Sakaizumi M."/>
            <person name="Narita T."/>
            <person name="Ohishi K."/>
            <person name="Haga S."/>
            <person name="Ohta F."/>
            <person name="Nomoto H."/>
            <person name="Nogata K."/>
            <person name="Morishita T."/>
            <person name="Endo T."/>
            <person name="Shin-I T."/>
            <person name="Takeda H."/>
            <person name="Morishita S."/>
            <person name="Kohara Y."/>
        </authorList>
    </citation>
    <scope>NUCLEOTIDE SEQUENCE [LARGE SCALE GENOMIC DNA]</scope>
    <source>
        <strain>Hd-rR</strain>
    </source>
</reference>
<evidence type="ECO:0000256" key="17">
    <source>
        <dbReference type="PIRSR" id="PIRSR602077-1"/>
    </source>
</evidence>
<dbReference type="Pfam" id="PF00520">
    <property type="entry name" value="Ion_trans"/>
    <property type="match status" value="4"/>
</dbReference>
<name>A0A3P9K4Q7_ORYLA</name>
<feature type="region of interest" description="Disordered" evidence="20">
    <location>
        <begin position="822"/>
        <end position="844"/>
    </location>
</feature>
<feature type="transmembrane region" description="Helical" evidence="21">
    <location>
        <begin position="150"/>
        <end position="167"/>
    </location>
</feature>
<evidence type="ECO:0000256" key="6">
    <source>
        <dbReference type="ARBA" id="ARBA00022692"/>
    </source>
</evidence>
<dbReference type="PANTHER" id="PTHR45628">
    <property type="entry name" value="VOLTAGE-DEPENDENT CALCIUM CHANNEL TYPE A SUBUNIT ALPHA-1"/>
    <property type="match status" value="1"/>
</dbReference>
<feature type="transmembrane region" description="Helical" evidence="21">
    <location>
        <begin position="38"/>
        <end position="57"/>
    </location>
</feature>
<dbReference type="Gene3D" id="1.20.120.350">
    <property type="entry name" value="Voltage-gated potassium channels. Chain C"/>
    <property type="match status" value="4"/>
</dbReference>
<evidence type="ECO:0000256" key="9">
    <source>
        <dbReference type="ARBA" id="ARBA00022837"/>
    </source>
</evidence>
<keyword evidence="6 21" id="KW-0812">Transmembrane</keyword>
<keyword evidence="14" id="KW-1015">Disulfide bond</keyword>
<dbReference type="Gene3D" id="1.10.287.70">
    <property type="match status" value="3"/>
</dbReference>
<evidence type="ECO:0000256" key="11">
    <source>
        <dbReference type="ARBA" id="ARBA00022989"/>
    </source>
</evidence>
<keyword evidence="11 21" id="KW-1133">Transmembrane helix</keyword>
<dbReference type="InterPro" id="IPR005821">
    <property type="entry name" value="Ion_trans_dom"/>
</dbReference>
<feature type="glycosylation site" description="N-linked (GlcNAc...) asparagine" evidence="18">
    <location>
        <position position="350"/>
    </location>
</feature>
<feature type="transmembrane region" description="Helical" evidence="21">
    <location>
        <begin position="1125"/>
        <end position="1154"/>
    </location>
</feature>
<dbReference type="PRINTS" id="PR01630">
    <property type="entry name" value="LVDCCALPHA1"/>
</dbReference>
<evidence type="ECO:0000259" key="22">
    <source>
        <dbReference type="Pfam" id="PF00520"/>
    </source>
</evidence>
<feature type="transmembrane region" description="Helical" evidence="21">
    <location>
        <begin position="291"/>
        <end position="313"/>
    </location>
</feature>
<feature type="transmembrane region" description="Helical" evidence="21">
    <location>
        <begin position="600"/>
        <end position="623"/>
    </location>
</feature>
<feature type="transmembrane region" description="Helical" evidence="21">
    <location>
        <begin position="404"/>
        <end position="426"/>
    </location>
</feature>
<dbReference type="FunFam" id="1.20.120.350:FF:000010">
    <property type="entry name" value="Voltage-dependent L-type calcium channel subunit alpha"/>
    <property type="match status" value="1"/>
</dbReference>
<evidence type="ECO:0000256" key="18">
    <source>
        <dbReference type="PIRSR" id="PIRSR602077-3"/>
    </source>
</evidence>
<dbReference type="PRINTS" id="PR01634">
    <property type="entry name" value="LVDCCALPHA1S"/>
</dbReference>